<dbReference type="EMBL" id="JABTTE010000002">
    <property type="protein sequence ID" value="NSL50665.1"/>
    <property type="molecule type" value="Genomic_DNA"/>
</dbReference>
<dbReference type="GO" id="GO:0043164">
    <property type="term" value="P:Gram-negative-bacterium-type cell wall biogenesis"/>
    <property type="evidence" value="ECO:0007669"/>
    <property type="project" value="TreeGrafter"/>
</dbReference>
<name>A0A8J8KDH0_9BACI</name>
<dbReference type="CDD" id="cd06259">
    <property type="entry name" value="YdcF-like"/>
    <property type="match status" value="1"/>
</dbReference>
<proteinExistence type="predicted"/>
<dbReference type="PANTHER" id="PTHR30336">
    <property type="entry name" value="INNER MEMBRANE PROTEIN, PROBABLE PERMEASE"/>
    <property type="match status" value="1"/>
</dbReference>
<dbReference type="AlphaFoldDB" id="A0A8J8KDH0"/>
<sequence>MSLSLYNRVSKALEYLKENPTSKVVVSGGQGKGEAITEAEAMAQFFYENGIERDRIIKEEKSTTTFENIKFSKEFLNGEKEVIIVSNDFHLYRASMIAKRLGLKPYTLSAETPAIVKTQLWIREYIAVLKSLLFDKG</sequence>
<evidence type="ECO:0000313" key="3">
    <source>
        <dbReference type="Proteomes" id="UP000625804"/>
    </source>
</evidence>
<keyword evidence="3" id="KW-1185">Reference proteome</keyword>
<dbReference type="Pfam" id="PF02698">
    <property type="entry name" value="DUF218"/>
    <property type="match status" value="1"/>
</dbReference>
<dbReference type="InterPro" id="IPR051599">
    <property type="entry name" value="Cell_Envelope_Assoc"/>
</dbReference>
<evidence type="ECO:0000259" key="1">
    <source>
        <dbReference type="Pfam" id="PF02698"/>
    </source>
</evidence>
<dbReference type="Proteomes" id="UP000625804">
    <property type="component" value="Unassembled WGS sequence"/>
</dbReference>
<feature type="domain" description="DUF218" evidence="1">
    <location>
        <begin position="6"/>
        <end position="127"/>
    </location>
</feature>
<dbReference type="InterPro" id="IPR014729">
    <property type="entry name" value="Rossmann-like_a/b/a_fold"/>
</dbReference>
<dbReference type="GO" id="GO:0000270">
    <property type="term" value="P:peptidoglycan metabolic process"/>
    <property type="evidence" value="ECO:0007669"/>
    <property type="project" value="TreeGrafter"/>
</dbReference>
<comment type="caution">
    <text evidence="2">The sequence shown here is derived from an EMBL/GenBank/DDBJ whole genome shotgun (WGS) entry which is preliminary data.</text>
</comment>
<evidence type="ECO:0000313" key="2">
    <source>
        <dbReference type="EMBL" id="NSL50665.1"/>
    </source>
</evidence>
<reference evidence="2" key="1">
    <citation type="submission" date="2020-06" db="EMBL/GenBank/DDBJ databases">
        <title>A novel thermopfilic bacterium from Erzurum, Turkey.</title>
        <authorList>
            <person name="Adiguzel A."/>
            <person name="Ay H."/>
            <person name="Baltaci M.O."/>
        </authorList>
    </citation>
    <scope>NUCLEOTIDE SEQUENCE</scope>
    <source>
        <strain evidence="2">P2</strain>
    </source>
</reference>
<protein>
    <submittedName>
        <fullName evidence="2">YdcF family protein</fullName>
    </submittedName>
</protein>
<accession>A0A8J8KDH0</accession>
<organism evidence="2 3">
    <name type="scientific">Calidifontibacillus erzurumensis</name>
    <dbReference type="NCBI Taxonomy" id="2741433"/>
    <lineage>
        <taxon>Bacteria</taxon>
        <taxon>Bacillati</taxon>
        <taxon>Bacillota</taxon>
        <taxon>Bacilli</taxon>
        <taxon>Bacillales</taxon>
        <taxon>Bacillaceae</taxon>
        <taxon>Calidifontibacillus/Schinkia group</taxon>
        <taxon>Calidifontibacillus</taxon>
    </lineage>
</organism>
<dbReference type="Gene3D" id="3.40.50.620">
    <property type="entry name" value="HUPs"/>
    <property type="match status" value="1"/>
</dbReference>
<gene>
    <name evidence="2" type="ORF">HR057_02665</name>
</gene>
<dbReference type="InterPro" id="IPR003848">
    <property type="entry name" value="DUF218"/>
</dbReference>
<dbReference type="GO" id="GO:0005886">
    <property type="term" value="C:plasma membrane"/>
    <property type="evidence" value="ECO:0007669"/>
    <property type="project" value="TreeGrafter"/>
</dbReference>
<dbReference type="PANTHER" id="PTHR30336:SF4">
    <property type="entry name" value="ENVELOPE BIOGENESIS FACTOR ELYC"/>
    <property type="match status" value="1"/>
</dbReference>